<dbReference type="OrthoDB" id="6779410at2759"/>
<dbReference type="Proteomes" id="UP000801492">
    <property type="component" value="Unassembled WGS sequence"/>
</dbReference>
<keyword evidence="2" id="KW-1185">Reference proteome</keyword>
<sequence length="96" mass="11622">MENEQNENEREEEEATVNLIEMEKLEQVLEKMKNRKAPGRRAVDMLLKARFDEEWIKEEQLNFDFEILKEQITFEDQTDEAEQLYSCLEEESEPIH</sequence>
<evidence type="ECO:0000313" key="2">
    <source>
        <dbReference type="Proteomes" id="UP000801492"/>
    </source>
</evidence>
<name>A0A8K0G1L2_IGNLU</name>
<gene>
    <name evidence="1" type="ORF">ILUMI_21214</name>
</gene>
<accession>A0A8K0G1L2</accession>
<reference evidence="1" key="1">
    <citation type="submission" date="2019-08" db="EMBL/GenBank/DDBJ databases">
        <title>The genome of the North American firefly Photinus pyralis.</title>
        <authorList>
            <consortium name="Photinus pyralis genome working group"/>
            <person name="Fallon T.R."/>
            <person name="Sander Lower S.E."/>
            <person name="Weng J.-K."/>
        </authorList>
    </citation>
    <scope>NUCLEOTIDE SEQUENCE</scope>
    <source>
        <strain evidence="1">TRF0915ILg1</strain>
        <tissue evidence="1">Whole body</tissue>
    </source>
</reference>
<dbReference type="AlphaFoldDB" id="A0A8K0G1L2"/>
<evidence type="ECO:0000313" key="1">
    <source>
        <dbReference type="EMBL" id="KAF2884937.1"/>
    </source>
</evidence>
<dbReference type="EMBL" id="VTPC01090045">
    <property type="protein sequence ID" value="KAF2884937.1"/>
    <property type="molecule type" value="Genomic_DNA"/>
</dbReference>
<protein>
    <submittedName>
        <fullName evidence="1">Uncharacterized protein</fullName>
    </submittedName>
</protein>
<organism evidence="1 2">
    <name type="scientific">Ignelater luminosus</name>
    <name type="common">Cucubano</name>
    <name type="synonym">Pyrophorus luminosus</name>
    <dbReference type="NCBI Taxonomy" id="2038154"/>
    <lineage>
        <taxon>Eukaryota</taxon>
        <taxon>Metazoa</taxon>
        <taxon>Ecdysozoa</taxon>
        <taxon>Arthropoda</taxon>
        <taxon>Hexapoda</taxon>
        <taxon>Insecta</taxon>
        <taxon>Pterygota</taxon>
        <taxon>Neoptera</taxon>
        <taxon>Endopterygota</taxon>
        <taxon>Coleoptera</taxon>
        <taxon>Polyphaga</taxon>
        <taxon>Elateriformia</taxon>
        <taxon>Elateroidea</taxon>
        <taxon>Elateridae</taxon>
        <taxon>Agrypninae</taxon>
        <taxon>Pyrophorini</taxon>
        <taxon>Ignelater</taxon>
    </lineage>
</organism>
<comment type="caution">
    <text evidence="1">The sequence shown here is derived from an EMBL/GenBank/DDBJ whole genome shotgun (WGS) entry which is preliminary data.</text>
</comment>
<proteinExistence type="predicted"/>